<proteinExistence type="predicted"/>
<dbReference type="PANTHER" id="PTHR46891">
    <property type="entry name" value="SERPENTINE RECEPTOR, CLASS H-RELATED"/>
    <property type="match status" value="1"/>
</dbReference>
<gene>
    <name evidence="2" type="ORF">CAEBREN_03326</name>
</gene>
<evidence type="ECO:0000256" key="1">
    <source>
        <dbReference type="SAM" id="Phobius"/>
    </source>
</evidence>
<keyword evidence="1" id="KW-0472">Membrane</keyword>
<protein>
    <submittedName>
        <fullName evidence="2">Uncharacterized protein</fullName>
    </submittedName>
</protein>
<dbReference type="OrthoDB" id="5849233at2759"/>
<feature type="transmembrane region" description="Helical" evidence="1">
    <location>
        <begin position="148"/>
        <end position="169"/>
    </location>
</feature>
<dbReference type="InterPro" id="IPR019422">
    <property type="entry name" value="7TM_GPCR_serpentine_rcpt_Srh"/>
</dbReference>
<feature type="transmembrane region" description="Helical" evidence="1">
    <location>
        <begin position="60"/>
        <end position="82"/>
    </location>
</feature>
<evidence type="ECO:0000313" key="3">
    <source>
        <dbReference type="Proteomes" id="UP000008068"/>
    </source>
</evidence>
<evidence type="ECO:0000313" key="2">
    <source>
        <dbReference type="EMBL" id="EGT41299.1"/>
    </source>
</evidence>
<feature type="transmembrane region" description="Helical" evidence="1">
    <location>
        <begin position="102"/>
        <end position="127"/>
    </location>
</feature>
<accession>G0PNB9</accession>
<reference evidence="3" key="1">
    <citation type="submission" date="2011-07" db="EMBL/GenBank/DDBJ databases">
        <authorList>
            <consortium name="Caenorhabditis brenneri Sequencing and Analysis Consortium"/>
            <person name="Wilson R.K."/>
        </authorList>
    </citation>
    <scope>NUCLEOTIDE SEQUENCE [LARGE SCALE GENOMIC DNA]</scope>
    <source>
        <strain evidence="3">PB2801</strain>
    </source>
</reference>
<dbReference type="FunCoup" id="G0PNB9">
    <property type="interactions" value="200"/>
</dbReference>
<dbReference type="AlphaFoldDB" id="G0PNB9"/>
<feature type="transmembrane region" description="Helical" evidence="1">
    <location>
        <begin position="28"/>
        <end position="48"/>
    </location>
</feature>
<dbReference type="InParanoid" id="G0PNB9"/>
<keyword evidence="3" id="KW-1185">Reference proteome</keyword>
<dbReference type="PANTHER" id="PTHR46891:SF1">
    <property type="entry name" value="SERPENTINE RECEPTOR, CLASS H"/>
    <property type="match status" value="1"/>
</dbReference>
<feature type="transmembrane region" description="Helical" evidence="1">
    <location>
        <begin position="209"/>
        <end position="235"/>
    </location>
</feature>
<sequence>MSESECLPTHWSWTMPCFQPAPELYSFMMHYLHLITTPVYVITLVALFKETSQLFQKYKYYLIVHIITNFLSEGYVSFMWLPRTHLPYDVYKSTGILAHLNFSGVFQFLLLSQFLAFTGVPILKMFHYRFKAVVLYQSGKFYTNLPTFGIYLFRFLIVMHLLGFIWSMADGQTIVYPKNKMDELFPKFLDLPAEIRCYTVFILAPEDPILILSVILWGVLCTIGTVMVLTSVMLINQLLNKTKNLSKETKKLQKMLVFSLLAQAAIHVIMILFP</sequence>
<keyword evidence="1" id="KW-0812">Transmembrane</keyword>
<dbReference type="EMBL" id="GL381820">
    <property type="protein sequence ID" value="EGT41299.1"/>
    <property type="molecule type" value="Genomic_DNA"/>
</dbReference>
<organism evidence="3">
    <name type="scientific">Caenorhabditis brenneri</name>
    <name type="common">Nematode worm</name>
    <dbReference type="NCBI Taxonomy" id="135651"/>
    <lineage>
        <taxon>Eukaryota</taxon>
        <taxon>Metazoa</taxon>
        <taxon>Ecdysozoa</taxon>
        <taxon>Nematoda</taxon>
        <taxon>Chromadorea</taxon>
        <taxon>Rhabditida</taxon>
        <taxon>Rhabditina</taxon>
        <taxon>Rhabditomorpha</taxon>
        <taxon>Rhabditoidea</taxon>
        <taxon>Rhabditidae</taxon>
        <taxon>Peloderinae</taxon>
        <taxon>Caenorhabditis</taxon>
    </lineage>
</organism>
<feature type="non-terminal residue" evidence="2">
    <location>
        <position position="274"/>
    </location>
</feature>
<dbReference type="Pfam" id="PF10318">
    <property type="entry name" value="7TM_GPCR_Srh"/>
    <property type="match status" value="1"/>
</dbReference>
<feature type="transmembrane region" description="Helical" evidence="1">
    <location>
        <begin position="255"/>
        <end position="273"/>
    </location>
</feature>
<keyword evidence="1" id="KW-1133">Transmembrane helix</keyword>
<name>G0PNB9_CAEBE</name>
<dbReference type="Proteomes" id="UP000008068">
    <property type="component" value="Unassembled WGS sequence"/>
</dbReference>